<accession>A0A2H0N681</accession>
<evidence type="ECO:0000256" key="1">
    <source>
        <dbReference type="ARBA" id="ARBA00022603"/>
    </source>
</evidence>
<dbReference type="Proteomes" id="UP000229600">
    <property type="component" value="Unassembled WGS sequence"/>
</dbReference>
<keyword evidence="3" id="KW-0949">S-adenosyl-L-methionine</keyword>
<dbReference type="PANTHER" id="PTHR18895:SF74">
    <property type="entry name" value="MTRF1L RELEASE FACTOR GLUTAMINE METHYLTRANSFERASE"/>
    <property type="match status" value="1"/>
</dbReference>
<dbReference type="EMBL" id="PCWN01000003">
    <property type="protein sequence ID" value="PIR04401.1"/>
    <property type="molecule type" value="Genomic_DNA"/>
</dbReference>
<organism evidence="5 6">
    <name type="scientific">Candidatus Magasanikbacteria bacterium CG11_big_fil_rev_8_21_14_0_20_39_34</name>
    <dbReference type="NCBI Taxonomy" id="1974653"/>
    <lineage>
        <taxon>Bacteria</taxon>
        <taxon>Candidatus Magasanikiibacteriota</taxon>
    </lineage>
</organism>
<gene>
    <name evidence="5" type="primary">prmC</name>
    <name evidence="5" type="ORF">COV59_00960</name>
</gene>
<comment type="caution">
    <text evidence="5">The sequence shown here is derived from an EMBL/GenBank/DDBJ whole genome shotgun (WGS) entry which is preliminary data.</text>
</comment>
<dbReference type="AlphaFoldDB" id="A0A2H0N681"/>
<dbReference type="PANTHER" id="PTHR18895">
    <property type="entry name" value="HEMK METHYLTRANSFERASE"/>
    <property type="match status" value="1"/>
</dbReference>
<feature type="domain" description="Release factor glutamine methyltransferase N-terminal" evidence="4">
    <location>
        <begin position="28"/>
        <end position="92"/>
    </location>
</feature>
<keyword evidence="1 5" id="KW-0489">Methyltransferase</keyword>
<protein>
    <submittedName>
        <fullName evidence="5">Protein-(Glutamine-N5) methyltransferase, release factor-specific</fullName>
    </submittedName>
</protein>
<evidence type="ECO:0000256" key="2">
    <source>
        <dbReference type="ARBA" id="ARBA00022679"/>
    </source>
</evidence>
<dbReference type="SUPFAM" id="SSF53335">
    <property type="entry name" value="S-adenosyl-L-methionine-dependent methyltransferases"/>
    <property type="match status" value="1"/>
</dbReference>
<dbReference type="Pfam" id="PF17827">
    <property type="entry name" value="PrmC_N"/>
    <property type="match status" value="1"/>
</dbReference>
<proteinExistence type="predicted"/>
<dbReference type="Gene3D" id="1.10.8.10">
    <property type="entry name" value="DNA helicase RuvA subunit, C-terminal domain"/>
    <property type="match status" value="1"/>
</dbReference>
<dbReference type="GO" id="GO:0032259">
    <property type="term" value="P:methylation"/>
    <property type="evidence" value="ECO:0007669"/>
    <property type="project" value="UniProtKB-KW"/>
</dbReference>
<keyword evidence="2 5" id="KW-0808">Transferase</keyword>
<name>A0A2H0N681_9BACT</name>
<dbReference type="InterPro" id="IPR004556">
    <property type="entry name" value="HemK-like"/>
</dbReference>
<dbReference type="InterPro" id="IPR029063">
    <property type="entry name" value="SAM-dependent_MTases_sf"/>
</dbReference>
<evidence type="ECO:0000259" key="4">
    <source>
        <dbReference type="Pfam" id="PF17827"/>
    </source>
</evidence>
<evidence type="ECO:0000313" key="6">
    <source>
        <dbReference type="Proteomes" id="UP000229600"/>
    </source>
</evidence>
<dbReference type="InterPro" id="IPR050320">
    <property type="entry name" value="N5-glutamine_MTase"/>
</dbReference>
<dbReference type="CDD" id="cd02440">
    <property type="entry name" value="AdoMet_MTases"/>
    <property type="match status" value="1"/>
</dbReference>
<dbReference type="NCBIfam" id="TIGR00536">
    <property type="entry name" value="hemK_fam"/>
    <property type="match status" value="1"/>
</dbReference>
<dbReference type="InterPro" id="IPR040758">
    <property type="entry name" value="PrmC_N"/>
</dbReference>
<reference evidence="5 6" key="1">
    <citation type="submission" date="2017-09" db="EMBL/GenBank/DDBJ databases">
        <title>Depth-based differentiation of microbial function through sediment-hosted aquifers and enrichment of novel symbionts in the deep terrestrial subsurface.</title>
        <authorList>
            <person name="Probst A.J."/>
            <person name="Ladd B."/>
            <person name="Jarett J.K."/>
            <person name="Geller-Mcgrath D.E."/>
            <person name="Sieber C.M."/>
            <person name="Emerson J.B."/>
            <person name="Anantharaman K."/>
            <person name="Thomas B.C."/>
            <person name="Malmstrom R."/>
            <person name="Stieglmeier M."/>
            <person name="Klingl A."/>
            <person name="Woyke T."/>
            <person name="Ryan C.M."/>
            <person name="Banfield J.F."/>
        </authorList>
    </citation>
    <scope>NUCLEOTIDE SEQUENCE [LARGE SCALE GENOMIC DNA]</scope>
    <source>
        <strain evidence="5">CG11_big_fil_rev_8_21_14_0_20_39_34</strain>
    </source>
</reference>
<dbReference type="InterPro" id="IPR019874">
    <property type="entry name" value="RF_methyltr_PrmC"/>
</dbReference>
<dbReference type="Gene3D" id="3.40.50.150">
    <property type="entry name" value="Vaccinia Virus protein VP39"/>
    <property type="match status" value="1"/>
</dbReference>
<evidence type="ECO:0000313" key="5">
    <source>
        <dbReference type="EMBL" id="PIR04401.1"/>
    </source>
</evidence>
<evidence type="ECO:0000256" key="3">
    <source>
        <dbReference type="ARBA" id="ARBA00022691"/>
    </source>
</evidence>
<dbReference type="GO" id="GO:0008276">
    <property type="term" value="F:protein methyltransferase activity"/>
    <property type="evidence" value="ECO:0007669"/>
    <property type="project" value="InterPro"/>
</dbReference>
<sequence>MAGLFKKDLSQEITCLYIYLNFMRQKTIKQLLSQATTKLDRLDAEILLAFVLKKDRIFLFTHENDPVTFFSKLKFSSLVKKRLNHVPVAQILQKKEFYGIPFLVNKHTLIPRPETEEMIEIIFKKFKEIHEKKIFFLDVGTGSGCIPIAVSKTLFNEADALKKSLQFFASDISKKALALAEKNSKIQQTPITFFHGDLLDPFAKHIKQNDITLESSFLFVTANLPYLTDEQFHSEESIQKEPKSALVADDSGLAFYKKLLFQIHTFVNSKPCRVWCIMEINPEQAKPLEIFTSSLFPNARIKIHKDLSSNERFLSLSL</sequence>
<dbReference type="NCBIfam" id="TIGR03534">
    <property type="entry name" value="RF_mod_PrmC"/>
    <property type="match status" value="1"/>
</dbReference>